<dbReference type="InterPro" id="IPR000719">
    <property type="entry name" value="Prot_kinase_dom"/>
</dbReference>
<dbReference type="PATRIC" id="fig|394096.3.peg.7984"/>
<evidence type="ECO:0000313" key="8">
    <source>
        <dbReference type="Proteomes" id="UP000028725"/>
    </source>
</evidence>
<dbReference type="RefSeq" id="WP_044197871.1">
    <property type="nucleotide sequence ID" value="NZ_JMCB01000023.1"/>
</dbReference>
<evidence type="ECO:0000256" key="1">
    <source>
        <dbReference type="ARBA" id="ARBA00022679"/>
    </source>
</evidence>
<dbReference type="InterPro" id="IPR008266">
    <property type="entry name" value="Tyr_kinase_AS"/>
</dbReference>
<feature type="binding site" evidence="5">
    <location>
        <position position="48"/>
    </location>
    <ligand>
        <name>ATP</name>
        <dbReference type="ChEBI" id="CHEBI:30616"/>
    </ligand>
</feature>
<feature type="domain" description="Protein kinase" evidence="6">
    <location>
        <begin position="16"/>
        <end position="289"/>
    </location>
</feature>
<dbReference type="STRING" id="394096.DB31_4249"/>
<dbReference type="PROSITE" id="PS50011">
    <property type="entry name" value="PROTEIN_KINASE_DOM"/>
    <property type="match status" value="1"/>
</dbReference>
<dbReference type="CDD" id="cd14014">
    <property type="entry name" value="STKc_PknB_like"/>
    <property type="match status" value="1"/>
</dbReference>
<dbReference type="PANTHER" id="PTHR43289">
    <property type="entry name" value="MITOGEN-ACTIVATED PROTEIN KINASE KINASE KINASE 20-RELATED"/>
    <property type="match status" value="1"/>
</dbReference>
<evidence type="ECO:0000259" key="6">
    <source>
        <dbReference type="PROSITE" id="PS50011"/>
    </source>
</evidence>
<dbReference type="SUPFAM" id="SSF56112">
    <property type="entry name" value="Protein kinase-like (PK-like)"/>
    <property type="match status" value="1"/>
</dbReference>
<name>A0A085W380_9BACT</name>
<keyword evidence="8" id="KW-1185">Reference proteome</keyword>
<keyword evidence="4 5" id="KW-0067">ATP-binding</keyword>
<dbReference type="GO" id="GO:0005524">
    <property type="term" value="F:ATP binding"/>
    <property type="evidence" value="ECO:0007669"/>
    <property type="project" value="UniProtKB-UniRule"/>
</dbReference>
<proteinExistence type="predicted"/>
<reference evidence="7 8" key="1">
    <citation type="submission" date="2014-04" db="EMBL/GenBank/DDBJ databases">
        <title>Genome assembly of Hyalangium minutum DSM 14724.</title>
        <authorList>
            <person name="Sharma G."/>
            <person name="Subramanian S."/>
        </authorList>
    </citation>
    <scope>NUCLEOTIDE SEQUENCE [LARGE SCALE GENOMIC DNA]</scope>
    <source>
        <strain evidence="7 8">DSM 14724</strain>
    </source>
</reference>
<evidence type="ECO:0000256" key="2">
    <source>
        <dbReference type="ARBA" id="ARBA00022741"/>
    </source>
</evidence>
<dbReference type="Proteomes" id="UP000028725">
    <property type="component" value="Unassembled WGS sequence"/>
</dbReference>
<dbReference type="PROSITE" id="PS00107">
    <property type="entry name" value="PROTEIN_KINASE_ATP"/>
    <property type="match status" value="1"/>
</dbReference>
<keyword evidence="3 7" id="KW-0418">Kinase</keyword>
<accession>A0A085W380</accession>
<dbReference type="PANTHER" id="PTHR43289:SF6">
    <property type="entry name" value="SERINE_THREONINE-PROTEIN KINASE NEKL-3"/>
    <property type="match status" value="1"/>
</dbReference>
<dbReference type="InterPro" id="IPR017441">
    <property type="entry name" value="Protein_kinase_ATP_BS"/>
</dbReference>
<evidence type="ECO:0000256" key="4">
    <source>
        <dbReference type="ARBA" id="ARBA00022840"/>
    </source>
</evidence>
<dbReference type="PROSITE" id="PS00109">
    <property type="entry name" value="PROTEIN_KINASE_TYR"/>
    <property type="match status" value="1"/>
</dbReference>
<keyword evidence="2 5" id="KW-0547">Nucleotide-binding</keyword>
<dbReference type="AlphaFoldDB" id="A0A085W380"/>
<dbReference type="OrthoDB" id="9779541at2"/>
<dbReference type="GO" id="GO:0004674">
    <property type="term" value="F:protein serine/threonine kinase activity"/>
    <property type="evidence" value="ECO:0007669"/>
    <property type="project" value="UniProtKB-KW"/>
</dbReference>
<evidence type="ECO:0000256" key="3">
    <source>
        <dbReference type="ARBA" id="ARBA00022777"/>
    </source>
</evidence>
<sequence length="311" mass="34198">MSTPVTPRPTRVFGNYELLAPLGKGGMAEVFRARVLSGRYEGWSVAVKRLLPSLTGDPSSVESFIREADLSTQLDHPNIVKVLDVGVAEGTYYIVMDLVDGRDLAQILRRCKQRGIPLPLDFAVYLGKVLLEALAYAHTAVDANGTPLGIVHCDVSPSNVFISRMGEIKLGDFGVARVFVDGSRDGGEVLGKPYYLSPESLRGVVTPEADLWAATVVLYELLTLERPFTGNTPEEVFFNIRHRRYRPIHVFRPEVPELLEELVSRGFAARIEDRFPTAETYAKALTPHYDELVGTPLAIAAVVRGLFGASD</sequence>
<dbReference type="Gene3D" id="3.30.200.20">
    <property type="entry name" value="Phosphorylase Kinase, domain 1"/>
    <property type="match status" value="1"/>
</dbReference>
<keyword evidence="7" id="KW-0723">Serine/threonine-protein kinase</keyword>
<dbReference type="InterPro" id="IPR011009">
    <property type="entry name" value="Kinase-like_dom_sf"/>
</dbReference>
<dbReference type="EMBL" id="JMCB01000023">
    <property type="protein sequence ID" value="KFE62143.1"/>
    <property type="molecule type" value="Genomic_DNA"/>
</dbReference>
<evidence type="ECO:0000256" key="5">
    <source>
        <dbReference type="PROSITE-ProRule" id="PRU10141"/>
    </source>
</evidence>
<dbReference type="Pfam" id="PF00069">
    <property type="entry name" value="Pkinase"/>
    <property type="match status" value="1"/>
</dbReference>
<dbReference type="Gene3D" id="1.10.510.10">
    <property type="entry name" value="Transferase(Phosphotransferase) domain 1"/>
    <property type="match status" value="1"/>
</dbReference>
<protein>
    <submittedName>
        <fullName evidence="7">Serine/threonine protein kinase PrkC, regulator of stationary phase</fullName>
    </submittedName>
</protein>
<keyword evidence="1" id="KW-0808">Transferase</keyword>
<organism evidence="7 8">
    <name type="scientific">Hyalangium minutum</name>
    <dbReference type="NCBI Taxonomy" id="394096"/>
    <lineage>
        <taxon>Bacteria</taxon>
        <taxon>Pseudomonadati</taxon>
        <taxon>Myxococcota</taxon>
        <taxon>Myxococcia</taxon>
        <taxon>Myxococcales</taxon>
        <taxon>Cystobacterineae</taxon>
        <taxon>Archangiaceae</taxon>
        <taxon>Hyalangium</taxon>
    </lineage>
</organism>
<gene>
    <name evidence="7" type="ORF">DB31_4249</name>
</gene>
<evidence type="ECO:0000313" key="7">
    <source>
        <dbReference type="EMBL" id="KFE62143.1"/>
    </source>
</evidence>
<comment type="caution">
    <text evidence="7">The sequence shown here is derived from an EMBL/GenBank/DDBJ whole genome shotgun (WGS) entry which is preliminary data.</text>
</comment>